<keyword evidence="2 4" id="KW-0808">Transferase</keyword>
<comment type="caution">
    <text evidence="4">The sequence shown here is derived from an EMBL/GenBank/DDBJ whole genome shotgun (WGS) entry which is preliminary data.</text>
</comment>
<dbReference type="Pfam" id="PF13649">
    <property type="entry name" value="Methyltransf_25"/>
    <property type="match status" value="1"/>
</dbReference>
<dbReference type="GO" id="GO:0032259">
    <property type="term" value="P:methylation"/>
    <property type="evidence" value="ECO:0007669"/>
    <property type="project" value="UniProtKB-KW"/>
</dbReference>
<proteinExistence type="predicted"/>
<dbReference type="RefSeq" id="WP_121193567.1">
    <property type="nucleotide sequence ID" value="NZ_RBWV01000012.1"/>
</dbReference>
<dbReference type="Gene3D" id="3.40.50.150">
    <property type="entry name" value="Vaccinia Virus protein VP39"/>
    <property type="match status" value="1"/>
</dbReference>
<reference evidence="4 5" key="1">
    <citation type="submission" date="2018-10" db="EMBL/GenBank/DDBJ databases">
        <title>Genomic Encyclopedia of Archaeal and Bacterial Type Strains, Phase II (KMG-II): from individual species to whole genera.</title>
        <authorList>
            <person name="Goeker M."/>
        </authorList>
    </citation>
    <scope>NUCLEOTIDE SEQUENCE [LARGE SCALE GENOMIC DNA]</scope>
    <source>
        <strain evidence="4 5">RP-AC37</strain>
    </source>
</reference>
<evidence type="ECO:0000259" key="3">
    <source>
        <dbReference type="Pfam" id="PF13649"/>
    </source>
</evidence>
<dbReference type="Proteomes" id="UP000281955">
    <property type="component" value="Unassembled WGS sequence"/>
</dbReference>
<keyword evidence="1 4" id="KW-0489">Methyltransferase</keyword>
<evidence type="ECO:0000313" key="4">
    <source>
        <dbReference type="EMBL" id="RKS73746.1"/>
    </source>
</evidence>
<evidence type="ECO:0000256" key="2">
    <source>
        <dbReference type="ARBA" id="ARBA00022679"/>
    </source>
</evidence>
<dbReference type="SUPFAM" id="SSF53335">
    <property type="entry name" value="S-adenosyl-L-methionine-dependent methyltransferases"/>
    <property type="match status" value="1"/>
</dbReference>
<dbReference type="AlphaFoldDB" id="A0A420XNI5"/>
<keyword evidence="5" id="KW-1185">Reference proteome</keyword>
<evidence type="ECO:0000313" key="5">
    <source>
        <dbReference type="Proteomes" id="UP000281955"/>
    </source>
</evidence>
<accession>A0A420XNI5</accession>
<dbReference type="InParanoid" id="A0A420XNI5"/>
<protein>
    <submittedName>
        <fullName evidence="4">Trans-aconitate 2-methyltransferase</fullName>
    </submittedName>
</protein>
<evidence type="ECO:0000256" key="1">
    <source>
        <dbReference type="ARBA" id="ARBA00022603"/>
    </source>
</evidence>
<dbReference type="GO" id="GO:0008168">
    <property type="term" value="F:methyltransferase activity"/>
    <property type="evidence" value="ECO:0007669"/>
    <property type="project" value="UniProtKB-KW"/>
</dbReference>
<sequence length="247" mass="27119">MELVEWDARVYDSLPLPHEHWGRAVVERLALTGDETVLDIGCGSGRDAGLLLERLPRGQVVAVDGSVHMLEQLRATIGDDPRVTAVQSDLRQPFTLDEPADAAISVATLHWVPDIDVVFRSLAACLRPGGRFVAECGGRGNIAAFQHALAEVTGSSDSDMWEFRDVDQTRDSLLTAGFVDVEVRLVEDPARLERGEQLDTFVATVLLAAHLHDLPPAERRPFVQAVTARMPEPVVDYVRLQLEATRA</sequence>
<feature type="domain" description="Methyltransferase" evidence="3">
    <location>
        <begin position="37"/>
        <end position="130"/>
    </location>
</feature>
<organism evidence="4 5">
    <name type="scientific">Motilibacter peucedani</name>
    <dbReference type="NCBI Taxonomy" id="598650"/>
    <lineage>
        <taxon>Bacteria</taxon>
        <taxon>Bacillati</taxon>
        <taxon>Actinomycetota</taxon>
        <taxon>Actinomycetes</taxon>
        <taxon>Motilibacterales</taxon>
        <taxon>Motilibacteraceae</taxon>
        <taxon>Motilibacter</taxon>
    </lineage>
</organism>
<dbReference type="InterPro" id="IPR041698">
    <property type="entry name" value="Methyltransf_25"/>
</dbReference>
<dbReference type="PANTHER" id="PTHR43861:SF1">
    <property type="entry name" value="TRANS-ACONITATE 2-METHYLTRANSFERASE"/>
    <property type="match status" value="1"/>
</dbReference>
<gene>
    <name evidence="4" type="ORF">CLV35_2235</name>
</gene>
<dbReference type="EMBL" id="RBWV01000012">
    <property type="protein sequence ID" value="RKS73746.1"/>
    <property type="molecule type" value="Genomic_DNA"/>
</dbReference>
<dbReference type="InterPro" id="IPR029063">
    <property type="entry name" value="SAM-dependent_MTases_sf"/>
</dbReference>
<name>A0A420XNI5_9ACTN</name>
<dbReference type="PANTHER" id="PTHR43861">
    <property type="entry name" value="TRANS-ACONITATE 2-METHYLTRANSFERASE-RELATED"/>
    <property type="match status" value="1"/>
</dbReference>
<dbReference type="OrthoDB" id="9795085at2"/>
<dbReference type="CDD" id="cd02440">
    <property type="entry name" value="AdoMet_MTases"/>
    <property type="match status" value="1"/>
</dbReference>